<proteinExistence type="inferred from homology"/>
<dbReference type="GO" id="GO:0006935">
    <property type="term" value="P:chemotaxis"/>
    <property type="evidence" value="ECO:0007669"/>
    <property type="project" value="InterPro"/>
</dbReference>
<dbReference type="PROSITE" id="PS50885">
    <property type="entry name" value="HAMP"/>
    <property type="match status" value="1"/>
</dbReference>
<evidence type="ECO:0000256" key="1">
    <source>
        <dbReference type="ARBA" id="ARBA00023224"/>
    </source>
</evidence>
<organism evidence="7 8">
    <name type="scientific">Prosthecodimorpha hirschii</name>
    <dbReference type="NCBI Taxonomy" id="665126"/>
    <lineage>
        <taxon>Bacteria</taxon>
        <taxon>Pseudomonadati</taxon>
        <taxon>Pseudomonadota</taxon>
        <taxon>Alphaproteobacteria</taxon>
        <taxon>Hyphomicrobiales</taxon>
        <taxon>Ancalomicrobiaceae</taxon>
        <taxon>Prosthecodimorpha</taxon>
    </lineage>
</organism>
<evidence type="ECO:0000259" key="5">
    <source>
        <dbReference type="PROSITE" id="PS50111"/>
    </source>
</evidence>
<reference evidence="7 8" key="2">
    <citation type="submission" date="2015-10" db="EMBL/GenBank/DDBJ databases">
        <title>Draft Genome Sequence of Prosthecomicrobium hirschii ATCC 27832.</title>
        <authorList>
            <person name="Daniel J."/>
            <person name="Givan S.A."/>
            <person name="Brun Y.V."/>
            <person name="Brown P.J."/>
        </authorList>
    </citation>
    <scope>NUCLEOTIDE SEQUENCE [LARGE SCALE GENOMIC DNA]</scope>
    <source>
        <strain evidence="7 8">16</strain>
    </source>
</reference>
<evidence type="ECO:0008006" key="9">
    <source>
        <dbReference type="Google" id="ProtNLM"/>
    </source>
</evidence>
<dbReference type="SUPFAM" id="SSF58104">
    <property type="entry name" value="Methyl-accepting chemotaxis protein (MCP) signaling domain"/>
    <property type="match status" value="1"/>
</dbReference>
<dbReference type="GO" id="GO:0016020">
    <property type="term" value="C:membrane"/>
    <property type="evidence" value="ECO:0007669"/>
    <property type="project" value="InterPro"/>
</dbReference>
<gene>
    <name evidence="7" type="ORF">ABB55_04860</name>
</gene>
<dbReference type="CDD" id="cd19411">
    <property type="entry name" value="MCP2201-like_sensor"/>
    <property type="match status" value="1"/>
</dbReference>
<feature type="transmembrane region" description="Helical" evidence="4">
    <location>
        <begin position="191"/>
        <end position="213"/>
    </location>
</feature>
<dbReference type="CDD" id="cd06225">
    <property type="entry name" value="HAMP"/>
    <property type="match status" value="1"/>
</dbReference>
<name>A0A0P6W0M7_9HYPH</name>
<dbReference type="InterPro" id="IPR047347">
    <property type="entry name" value="YvaQ-like_sensor"/>
</dbReference>
<dbReference type="Pfam" id="PF00672">
    <property type="entry name" value="HAMP"/>
    <property type="match status" value="1"/>
</dbReference>
<dbReference type="SMART" id="SM00283">
    <property type="entry name" value="MA"/>
    <property type="match status" value="1"/>
</dbReference>
<dbReference type="InterPro" id="IPR024478">
    <property type="entry name" value="HlyB_4HB_MCP"/>
</dbReference>
<dbReference type="RefSeq" id="WP_054357805.1">
    <property type="nucleotide sequence ID" value="NZ_LJYW01000001.1"/>
</dbReference>
<evidence type="ECO:0000256" key="4">
    <source>
        <dbReference type="SAM" id="Phobius"/>
    </source>
</evidence>
<keyword evidence="8" id="KW-1185">Reference proteome</keyword>
<keyword evidence="4" id="KW-0472">Membrane</keyword>
<dbReference type="InterPro" id="IPR004089">
    <property type="entry name" value="MCPsignal_dom"/>
</dbReference>
<dbReference type="InterPro" id="IPR003660">
    <property type="entry name" value="HAMP_dom"/>
</dbReference>
<dbReference type="GO" id="GO:0007165">
    <property type="term" value="P:signal transduction"/>
    <property type="evidence" value="ECO:0007669"/>
    <property type="project" value="UniProtKB-KW"/>
</dbReference>
<dbReference type="EMBL" id="LJYW01000001">
    <property type="protein sequence ID" value="KPL51643.1"/>
    <property type="molecule type" value="Genomic_DNA"/>
</dbReference>
<feature type="domain" description="HAMP" evidence="6">
    <location>
        <begin position="210"/>
        <end position="263"/>
    </location>
</feature>
<sequence>MKITIKRMLIAMFGLLTACTIGLGVIALKTISSETAAIDEINTNWLPSIEAAAAIDGALSDIRIAQYRYVTSKSAADRESAAKRMDDVFKAAAKAQKNYEPLISSADERAVYGQLQAILGQVAEQFDTRIRPLVDAGRNEEAVPVLRDEGRVLYDKAMKTVDQIVEINQHGAVKAGTEAHASAQTGERATLIALGLALAIAIMAIAFSLARIIGPLVRMTNAMTRLAAGDLGQTVPDRGRTDEIGEMAAAVQIFKDSMVRTRELEAAAETQRRTAEEQRRAAMLKLADDFDRAVGGIVQIVASAATEMQSTAQQLTASAQETTAQSVAVTSAAEEASANVASVAGASEELGSSVNEIGRQVDRSNHLSRNAVTEAESTAAIVTELSQAATRINGIVGMISDIAGQTNLLALNATIEAARAGEAGRGFAVVAAEVKNLAEQTAKATAEIGSQITQVQATTERAVAAIGNISGTIRTISEAAEAIAQAIDQQGQATREIVKAVSQASTGTGEVTANIVGVARAAEETGAGANQVLGASTELSKQAERLQQQVRHFLDTVRAA</sequence>
<evidence type="ECO:0000256" key="2">
    <source>
        <dbReference type="ARBA" id="ARBA00029447"/>
    </source>
</evidence>
<evidence type="ECO:0000313" key="7">
    <source>
        <dbReference type="EMBL" id="KPL51643.1"/>
    </source>
</evidence>
<evidence type="ECO:0000256" key="3">
    <source>
        <dbReference type="PROSITE-ProRule" id="PRU00284"/>
    </source>
</evidence>
<accession>A0A0P6W0M7</accession>
<dbReference type="AlphaFoldDB" id="A0A0P6W0M7"/>
<dbReference type="GO" id="GO:0004888">
    <property type="term" value="F:transmembrane signaling receptor activity"/>
    <property type="evidence" value="ECO:0007669"/>
    <property type="project" value="InterPro"/>
</dbReference>
<keyword evidence="1 3" id="KW-0807">Transducer</keyword>
<dbReference type="Proteomes" id="UP000048984">
    <property type="component" value="Unassembled WGS sequence"/>
</dbReference>
<protein>
    <recommendedName>
        <fullName evidence="9">Chemotaxis protein</fullName>
    </recommendedName>
</protein>
<comment type="caution">
    <text evidence="7">The sequence shown here is derived from an EMBL/GenBank/DDBJ whole genome shotgun (WGS) entry which is preliminary data.</text>
</comment>
<comment type="similarity">
    <text evidence="2">Belongs to the methyl-accepting chemotaxis (MCP) protein family.</text>
</comment>
<reference evidence="7 8" key="1">
    <citation type="submission" date="2015-09" db="EMBL/GenBank/DDBJ databases">
        <authorList>
            <person name="Jackson K.R."/>
            <person name="Lunt B.L."/>
            <person name="Fisher J.N.B."/>
            <person name="Gardner A.V."/>
            <person name="Bailey M.E."/>
            <person name="Deus L.M."/>
            <person name="Earl A.S."/>
            <person name="Gibby P.D."/>
            <person name="Hartmann K.A."/>
            <person name="Liu J.E."/>
            <person name="Manci A.M."/>
            <person name="Nielsen D.A."/>
            <person name="Solomon M.B."/>
            <person name="Breakwell D.P."/>
            <person name="Burnett S.H."/>
            <person name="Grose J.H."/>
        </authorList>
    </citation>
    <scope>NUCLEOTIDE SEQUENCE [LARGE SCALE GENOMIC DNA]</scope>
    <source>
        <strain evidence="7 8">16</strain>
    </source>
</reference>
<feature type="domain" description="Methyl-accepting transducer" evidence="5">
    <location>
        <begin position="297"/>
        <end position="540"/>
    </location>
</feature>
<keyword evidence="4" id="KW-1133">Transmembrane helix</keyword>
<dbReference type="Pfam" id="PF00015">
    <property type="entry name" value="MCPsignal"/>
    <property type="match status" value="1"/>
</dbReference>
<dbReference type="Gene3D" id="6.10.340.10">
    <property type="match status" value="1"/>
</dbReference>
<evidence type="ECO:0000259" key="6">
    <source>
        <dbReference type="PROSITE" id="PS50885"/>
    </source>
</evidence>
<dbReference type="PRINTS" id="PR00260">
    <property type="entry name" value="CHEMTRNSDUCR"/>
</dbReference>
<evidence type="ECO:0000313" key="8">
    <source>
        <dbReference type="Proteomes" id="UP000048984"/>
    </source>
</evidence>
<dbReference type="InterPro" id="IPR004090">
    <property type="entry name" value="Chemotax_Me-accpt_rcpt"/>
</dbReference>
<dbReference type="PANTHER" id="PTHR32089">
    <property type="entry name" value="METHYL-ACCEPTING CHEMOTAXIS PROTEIN MCPB"/>
    <property type="match status" value="1"/>
</dbReference>
<dbReference type="Gene3D" id="1.10.287.950">
    <property type="entry name" value="Methyl-accepting chemotaxis protein"/>
    <property type="match status" value="1"/>
</dbReference>
<dbReference type="PROSITE" id="PS51257">
    <property type="entry name" value="PROKAR_LIPOPROTEIN"/>
    <property type="match status" value="1"/>
</dbReference>
<dbReference type="PANTHER" id="PTHR32089:SF112">
    <property type="entry name" value="LYSOZYME-LIKE PROTEIN-RELATED"/>
    <property type="match status" value="1"/>
</dbReference>
<dbReference type="PROSITE" id="PS50111">
    <property type="entry name" value="CHEMOTAXIS_TRANSDUC_2"/>
    <property type="match status" value="1"/>
</dbReference>
<dbReference type="SMART" id="SM00304">
    <property type="entry name" value="HAMP"/>
    <property type="match status" value="1"/>
</dbReference>
<dbReference type="Pfam" id="PF12729">
    <property type="entry name" value="4HB_MCP_1"/>
    <property type="match status" value="1"/>
</dbReference>
<dbReference type="STRING" id="665126.ABB55_04860"/>
<keyword evidence="4" id="KW-0812">Transmembrane</keyword>